<feature type="compositionally biased region" description="Basic and acidic residues" evidence="3">
    <location>
        <begin position="25"/>
        <end position="109"/>
    </location>
</feature>
<protein>
    <submittedName>
        <fullName evidence="4">Uncharacterized protein</fullName>
    </submittedName>
</protein>
<evidence type="ECO:0000256" key="3">
    <source>
        <dbReference type="SAM" id="MobiDB-lite"/>
    </source>
</evidence>
<evidence type="ECO:0000313" key="4">
    <source>
        <dbReference type="EMBL" id="OQS55559.1"/>
    </source>
</evidence>
<dbReference type="VEuPathDB" id="MicrosporidiaDB:EHP00_635"/>
<feature type="coiled-coil region" evidence="2">
    <location>
        <begin position="836"/>
        <end position="978"/>
    </location>
</feature>
<dbReference type="InterPro" id="IPR016024">
    <property type="entry name" value="ARM-type_fold"/>
</dbReference>
<organism evidence="4 5">
    <name type="scientific">Ecytonucleospora hepatopenaei</name>
    <dbReference type="NCBI Taxonomy" id="646526"/>
    <lineage>
        <taxon>Eukaryota</taxon>
        <taxon>Fungi</taxon>
        <taxon>Fungi incertae sedis</taxon>
        <taxon>Microsporidia</taxon>
        <taxon>Enterocytozoonidae</taxon>
        <taxon>Ecytonucleospora</taxon>
    </lineage>
</organism>
<dbReference type="AlphaFoldDB" id="A0A1W0E8S1"/>
<accession>A0A1W0E8S1</accession>
<dbReference type="Proteomes" id="UP000192758">
    <property type="component" value="Unassembled WGS sequence"/>
</dbReference>
<dbReference type="STRING" id="646526.A0A1W0E8S1"/>
<keyword evidence="1 2" id="KW-0175">Coiled coil</keyword>
<proteinExistence type="predicted"/>
<dbReference type="OrthoDB" id="2191694at2759"/>
<sequence>MTEKIAPEESSVKHVDKAVVNLINDSKEDEKLDQFEENLKNENDKNIQKDITNDNAENKKDKNDDKKDENNENKLDTNKKIRDKEENKQKNIKNTENKTNKSISEKNTSDNDNEVEDNTKNDNSSKSKTIKDEDKINFNQKIYEILQNYDDIYAIEYLLKELKINKKIKIEQNTLDKIYKYIKKYISHDQFIETGFNNFMLTLIKNFNIENFSIKILQCVSLLDTKYEWVNYYRHVVGYSKIYNNAKEAITTSFENGSFYKNNYDYLYVSYLIVLLDNDNLIYKNLKPLLKTLIRYIKNDIVEKNISACAKITSAIAHGAPTLFTGKFVSSLLAYYTKVIFESRNYINLNLNDVVECINVLLKSYDNIDGALITGLLREGIGKLTEFKNSTIKEEIKLMINTTNILSNLFKIHSKNHTIEEYVKQYKKYLEPSFITKKRVNEELEKSKKDNENKREVELFLMYKYRYMDYLLKYHNCYDRIELNNDLKKVNDPGVIFMHFKNYSEYVDWNDFVELKITPGVIKYLFNDHFLSDNARDHKSIIKIFFMNVPSEKTIYFTKYASIKNCHFIVVDLYISKINRTDFEATRERQVVLDAINEVSVISEVESILMEFERVLPNGIYKEKGEEKDITEEGYRNILLFLIVLLSKVKNKKYSEKTFDELPARNLEIIKNFSKLIKSLTKPNNTYNDFYVALLFYLDKDVNRQFYDYFDVILELMSIQARGLRKSEIQRFRDTTFPLMFQMTEKEIKEIGILYKNHKDSKFYKKYLDVLMLMEKEDKFKEQSEEDNKKESESEISEVFDFESASEDLSSSFIENAADHEKAFLKKQKEIIFEKYDLAQREKNLEQEKYDLAKKEHDLLRETSEKFSKAQRQLIKEKYKEAKIKNEEVQRQFERIKKEKEEIEKNFKNHKATKTHNILEDNLKQAQQEHEAAKEEFKKAKEKYKEGNQRYKDAMKDLDLLKEQIENHKEVIKSSNDISNNIINSNNISNDSINKHNHKDDNENILNLYDNKLTKEQKEMLENNDNLKEEGLVPKNKQEKQLSEFRKGNNSNNNNSNSDNINNKTNSNNTKTNSNNNIKNQSINDNSTIKNKNIEDSNEEEFKGEYKEIFEKPKK</sequence>
<dbReference type="InterPro" id="IPR051483">
    <property type="entry name" value="MAP7_domain-containing"/>
</dbReference>
<evidence type="ECO:0000256" key="2">
    <source>
        <dbReference type="SAM" id="Coils"/>
    </source>
</evidence>
<feature type="region of interest" description="Disordered" evidence="3">
    <location>
        <begin position="1023"/>
        <end position="1115"/>
    </location>
</feature>
<feature type="compositionally biased region" description="Basic and acidic residues" evidence="3">
    <location>
        <begin position="117"/>
        <end position="129"/>
    </location>
</feature>
<feature type="region of interest" description="Disordered" evidence="3">
    <location>
        <begin position="25"/>
        <end position="129"/>
    </location>
</feature>
<gene>
    <name evidence="4" type="ORF">EHP00_635</name>
</gene>
<feature type="compositionally biased region" description="Low complexity" evidence="3">
    <location>
        <begin position="1049"/>
        <end position="1087"/>
    </location>
</feature>
<dbReference type="EMBL" id="MNPJ01000007">
    <property type="protein sequence ID" value="OQS55559.1"/>
    <property type="molecule type" value="Genomic_DNA"/>
</dbReference>
<feature type="compositionally biased region" description="Basic and acidic residues" evidence="3">
    <location>
        <begin position="1092"/>
        <end position="1115"/>
    </location>
</feature>
<dbReference type="PANTHER" id="PTHR15073">
    <property type="entry name" value="MICROTUBULE-ASSOCIATED PROTEIN"/>
    <property type="match status" value="1"/>
</dbReference>
<evidence type="ECO:0000256" key="1">
    <source>
        <dbReference type="ARBA" id="ARBA00023054"/>
    </source>
</evidence>
<evidence type="ECO:0000313" key="5">
    <source>
        <dbReference type="Proteomes" id="UP000192758"/>
    </source>
</evidence>
<comment type="caution">
    <text evidence="4">The sequence shown here is derived from an EMBL/GenBank/DDBJ whole genome shotgun (WGS) entry which is preliminary data.</text>
</comment>
<feature type="compositionally biased region" description="Basic and acidic residues" evidence="3">
    <location>
        <begin position="1023"/>
        <end position="1047"/>
    </location>
</feature>
<keyword evidence="5" id="KW-1185">Reference proteome</keyword>
<reference evidence="4 5" key="1">
    <citation type="journal article" date="2017" name="Environ. Microbiol.">
        <title>Decay of the glycolytic pathway and adaptation to intranuclear parasitism within Enterocytozoonidae microsporidia.</title>
        <authorList>
            <person name="Wiredu Boakye D."/>
            <person name="Jaroenlak P."/>
            <person name="Prachumwat A."/>
            <person name="Williams T.A."/>
            <person name="Bateman K.S."/>
            <person name="Itsathitphaisarn O."/>
            <person name="Sritunyalucksana K."/>
            <person name="Paszkiewicz K.H."/>
            <person name="Moore K.A."/>
            <person name="Stentiford G.D."/>
            <person name="Williams B.A."/>
        </authorList>
    </citation>
    <scope>NUCLEOTIDE SEQUENCE [LARGE SCALE GENOMIC DNA]</scope>
    <source>
        <strain evidence="4 5">TH1</strain>
    </source>
</reference>
<name>A0A1W0E8S1_9MICR</name>
<dbReference type="PANTHER" id="PTHR15073:SF1">
    <property type="entry name" value="RETICULOCYTE-BINDING PROTEIN HOMOLOG 2A"/>
    <property type="match status" value="1"/>
</dbReference>
<dbReference type="SUPFAM" id="SSF48371">
    <property type="entry name" value="ARM repeat"/>
    <property type="match status" value="1"/>
</dbReference>